<dbReference type="RefSeq" id="WP_346756088.1">
    <property type="nucleotide sequence ID" value="NZ_JAUJEB010000001.1"/>
</dbReference>
<gene>
    <name evidence="1" type="ORF">QQ020_01770</name>
</gene>
<dbReference type="Proteomes" id="UP001172083">
    <property type="component" value="Unassembled WGS sequence"/>
</dbReference>
<dbReference type="Gene3D" id="3.30.1330.60">
    <property type="entry name" value="OmpA-like domain"/>
    <property type="match status" value="1"/>
</dbReference>
<name>A0ABT8KZ35_9BACT</name>
<sequence length="143" mass="17055">MKLIIKTCILLLIMNLSNEVYAQKYVKALRIEQGPIIYSQEIYWDLARWEIRPEVATFLDRIIKILKSDSDVRVEMVIYNAWNNEYSMKFIDRRVQSIKDYFVNNGLINSQFKVEGVEVIIDGQDEFLRFKNFVLMEFVKNTD</sequence>
<accession>A0ABT8KZ35</accession>
<dbReference type="EMBL" id="JAUJEB010000001">
    <property type="protein sequence ID" value="MDN5210747.1"/>
    <property type="molecule type" value="Genomic_DNA"/>
</dbReference>
<keyword evidence="2" id="KW-1185">Reference proteome</keyword>
<proteinExistence type="predicted"/>
<dbReference type="SUPFAM" id="SSF103088">
    <property type="entry name" value="OmpA-like"/>
    <property type="match status" value="1"/>
</dbReference>
<dbReference type="InterPro" id="IPR036737">
    <property type="entry name" value="OmpA-like_sf"/>
</dbReference>
<organism evidence="1 2">
    <name type="scientific">Agaribacillus aureus</name>
    <dbReference type="NCBI Taxonomy" id="3051825"/>
    <lineage>
        <taxon>Bacteria</taxon>
        <taxon>Pseudomonadati</taxon>
        <taxon>Bacteroidota</taxon>
        <taxon>Cytophagia</taxon>
        <taxon>Cytophagales</taxon>
        <taxon>Splendidivirgaceae</taxon>
        <taxon>Agaribacillus</taxon>
    </lineage>
</organism>
<comment type="caution">
    <text evidence="1">The sequence shown here is derived from an EMBL/GenBank/DDBJ whole genome shotgun (WGS) entry which is preliminary data.</text>
</comment>
<reference evidence="1" key="1">
    <citation type="submission" date="2023-06" db="EMBL/GenBank/DDBJ databases">
        <title>Genomic of Agaribacillus aureum.</title>
        <authorList>
            <person name="Wang G."/>
        </authorList>
    </citation>
    <scope>NUCLEOTIDE SEQUENCE</scope>
    <source>
        <strain evidence="1">BMA12</strain>
    </source>
</reference>
<protein>
    <submittedName>
        <fullName evidence="1">Uncharacterized protein</fullName>
    </submittedName>
</protein>
<evidence type="ECO:0000313" key="2">
    <source>
        <dbReference type="Proteomes" id="UP001172083"/>
    </source>
</evidence>
<evidence type="ECO:0000313" key="1">
    <source>
        <dbReference type="EMBL" id="MDN5210747.1"/>
    </source>
</evidence>